<evidence type="ECO:0000313" key="1">
    <source>
        <dbReference type="EMBL" id="RMZ93600.1"/>
    </source>
</evidence>
<name>A0A3M7P436_BRAPC</name>
<proteinExistence type="predicted"/>
<dbReference type="Proteomes" id="UP000276133">
    <property type="component" value="Unassembled WGS sequence"/>
</dbReference>
<organism evidence="1 2">
    <name type="scientific">Brachionus plicatilis</name>
    <name type="common">Marine rotifer</name>
    <name type="synonym">Brachionus muelleri</name>
    <dbReference type="NCBI Taxonomy" id="10195"/>
    <lineage>
        <taxon>Eukaryota</taxon>
        <taxon>Metazoa</taxon>
        <taxon>Spiralia</taxon>
        <taxon>Gnathifera</taxon>
        <taxon>Rotifera</taxon>
        <taxon>Eurotatoria</taxon>
        <taxon>Monogononta</taxon>
        <taxon>Pseudotrocha</taxon>
        <taxon>Ploima</taxon>
        <taxon>Brachionidae</taxon>
        <taxon>Brachionus</taxon>
    </lineage>
</organism>
<keyword evidence="2" id="KW-1185">Reference proteome</keyword>
<evidence type="ECO:0000313" key="2">
    <source>
        <dbReference type="Proteomes" id="UP000276133"/>
    </source>
</evidence>
<sequence>MLCDSKSQLKAEFRKKLNKYLASKASNEETSKKENLLQNFSDKGIIERICESRQRVEQVSGMKNQGQDILKPVALRPKRTPLEKSSYRLSSCLNSESSIGKRDSMFIDQRSSFREQRGAKSKSICAENEWQPSRERPCLNLMKNFVKQSDEDLCTRTIQLAEKNSKFKNKNGLDDKFIQQFKIDLNQIENDTN</sequence>
<reference evidence="1 2" key="1">
    <citation type="journal article" date="2018" name="Sci. Rep.">
        <title>Genomic signatures of local adaptation to the degree of environmental predictability in rotifers.</title>
        <authorList>
            <person name="Franch-Gras L."/>
            <person name="Hahn C."/>
            <person name="Garcia-Roger E.M."/>
            <person name="Carmona M.J."/>
            <person name="Serra M."/>
            <person name="Gomez A."/>
        </authorList>
    </citation>
    <scope>NUCLEOTIDE SEQUENCE [LARGE SCALE GENOMIC DNA]</scope>
    <source>
        <strain evidence="1">HYR1</strain>
    </source>
</reference>
<gene>
    <name evidence="1" type="ORF">BpHYR1_000821</name>
</gene>
<accession>A0A3M7P436</accession>
<protein>
    <submittedName>
        <fullName evidence="1">Uncharacterized protein</fullName>
    </submittedName>
</protein>
<dbReference type="AlphaFoldDB" id="A0A3M7P436"/>
<dbReference type="OrthoDB" id="10513034at2759"/>
<dbReference type="EMBL" id="REGN01013686">
    <property type="protein sequence ID" value="RMZ93600.1"/>
    <property type="molecule type" value="Genomic_DNA"/>
</dbReference>
<comment type="caution">
    <text evidence="1">The sequence shown here is derived from an EMBL/GenBank/DDBJ whole genome shotgun (WGS) entry which is preliminary data.</text>
</comment>